<accession>A0A545TLT8</accession>
<organism evidence="2 3">
    <name type="scientific">Exilibacterium tricleocarpae</name>
    <dbReference type="NCBI Taxonomy" id="2591008"/>
    <lineage>
        <taxon>Bacteria</taxon>
        <taxon>Pseudomonadati</taxon>
        <taxon>Pseudomonadota</taxon>
        <taxon>Gammaproteobacteria</taxon>
        <taxon>Cellvibrionales</taxon>
        <taxon>Cellvibrionaceae</taxon>
        <taxon>Exilibacterium</taxon>
    </lineage>
</organism>
<dbReference type="Pfam" id="PF00873">
    <property type="entry name" value="ACR_tran"/>
    <property type="match status" value="1"/>
</dbReference>
<reference evidence="2 3" key="1">
    <citation type="submission" date="2019-06" db="EMBL/GenBank/DDBJ databases">
        <title>Whole genome sequence for Cellvibrionaceae sp. R142.</title>
        <authorList>
            <person name="Wang G."/>
        </authorList>
    </citation>
    <scope>NUCLEOTIDE SEQUENCE [LARGE SCALE GENOMIC DNA]</scope>
    <source>
        <strain evidence="2 3">R142</strain>
    </source>
</reference>
<proteinExistence type="predicted"/>
<evidence type="ECO:0000313" key="3">
    <source>
        <dbReference type="Proteomes" id="UP000319732"/>
    </source>
</evidence>
<name>A0A545TLT8_9GAMM</name>
<dbReference type="GO" id="GO:0005886">
    <property type="term" value="C:plasma membrane"/>
    <property type="evidence" value="ECO:0007669"/>
    <property type="project" value="TreeGrafter"/>
</dbReference>
<protein>
    <submittedName>
        <fullName evidence="2">Efflux RND transporter permease subunit</fullName>
    </submittedName>
</protein>
<keyword evidence="1" id="KW-0812">Transmembrane</keyword>
<feature type="transmembrane region" description="Helical" evidence="1">
    <location>
        <begin position="1005"/>
        <end position="1030"/>
    </location>
</feature>
<dbReference type="Gene3D" id="1.20.1640.10">
    <property type="entry name" value="Multidrug efflux transporter AcrB transmembrane domain"/>
    <property type="match status" value="2"/>
</dbReference>
<feature type="transmembrane region" description="Helical" evidence="1">
    <location>
        <begin position="336"/>
        <end position="353"/>
    </location>
</feature>
<dbReference type="Gene3D" id="3.30.2090.10">
    <property type="entry name" value="Multidrug efflux transporter AcrB TolC docking domain, DN and DC subdomains"/>
    <property type="match status" value="2"/>
</dbReference>
<evidence type="ECO:0000256" key="1">
    <source>
        <dbReference type="SAM" id="Phobius"/>
    </source>
</evidence>
<comment type="caution">
    <text evidence="2">The sequence shown here is derived from an EMBL/GenBank/DDBJ whole genome shotgun (WGS) entry which is preliminary data.</text>
</comment>
<dbReference type="Gene3D" id="3.30.70.1430">
    <property type="entry name" value="Multidrug efflux transporter AcrB pore domain"/>
    <property type="match status" value="2"/>
</dbReference>
<keyword evidence="1" id="KW-0472">Membrane</keyword>
<feature type="transmembrane region" description="Helical" evidence="1">
    <location>
        <begin position="428"/>
        <end position="448"/>
    </location>
</feature>
<dbReference type="AlphaFoldDB" id="A0A545TLT8"/>
<evidence type="ECO:0000313" key="2">
    <source>
        <dbReference type="EMBL" id="TQV78193.1"/>
    </source>
</evidence>
<dbReference type="GO" id="GO:0042910">
    <property type="term" value="F:xenobiotic transmembrane transporter activity"/>
    <property type="evidence" value="ECO:0007669"/>
    <property type="project" value="TreeGrafter"/>
</dbReference>
<dbReference type="PANTHER" id="PTHR32063:SF0">
    <property type="entry name" value="SWARMING MOTILITY PROTEIN SWRC"/>
    <property type="match status" value="1"/>
</dbReference>
<feature type="transmembrane region" description="Helical" evidence="1">
    <location>
        <begin position="862"/>
        <end position="879"/>
    </location>
</feature>
<dbReference type="SUPFAM" id="SSF82693">
    <property type="entry name" value="Multidrug efflux transporter AcrB pore domain, PN1, PN2, PC1 and PC2 subdomains"/>
    <property type="match status" value="2"/>
</dbReference>
<keyword evidence="3" id="KW-1185">Reference proteome</keyword>
<gene>
    <name evidence="2" type="ORF">FKG94_14070</name>
</gene>
<feature type="transmembrane region" description="Helical" evidence="1">
    <location>
        <begin position="886"/>
        <end position="907"/>
    </location>
</feature>
<feature type="transmembrane region" description="Helical" evidence="1">
    <location>
        <begin position="460"/>
        <end position="487"/>
    </location>
</feature>
<feature type="transmembrane region" description="Helical" evidence="1">
    <location>
        <begin position="383"/>
        <end position="407"/>
    </location>
</feature>
<dbReference type="SUPFAM" id="SSF82714">
    <property type="entry name" value="Multidrug efflux transporter AcrB TolC docking domain, DN and DC subdomains"/>
    <property type="match status" value="2"/>
</dbReference>
<dbReference type="Gene3D" id="3.30.70.1440">
    <property type="entry name" value="Multidrug efflux transporter AcrB pore domain"/>
    <property type="match status" value="1"/>
</dbReference>
<dbReference type="PRINTS" id="PR00702">
    <property type="entry name" value="ACRIFLAVINRP"/>
</dbReference>
<feature type="transmembrane region" description="Helical" evidence="1">
    <location>
        <begin position="965"/>
        <end position="985"/>
    </location>
</feature>
<dbReference type="PANTHER" id="PTHR32063">
    <property type="match status" value="1"/>
</dbReference>
<feature type="transmembrane region" description="Helical" evidence="1">
    <location>
        <begin position="913"/>
        <end position="936"/>
    </location>
</feature>
<dbReference type="InterPro" id="IPR001036">
    <property type="entry name" value="Acrflvin-R"/>
</dbReference>
<dbReference type="Gene3D" id="3.30.70.1320">
    <property type="entry name" value="Multidrug efflux transporter AcrB pore domain like"/>
    <property type="match status" value="1"/>
</dbReference>
<dbReference type="EMBL" id="VHSG01000013">
    <property type="protein sequence ID" value="TQV78193.1"/>
    <property type="molecule type" value="Genomic_DNA"/>
</dbReference>
<keyword evidence="1" id="KW-1133">Transmembrane helix</keyword>
<dbReference type="OrthoDB" id="5287122at2"/>
<dbReference type="SUPFAM" id="SSF82866">
    <property type="entry name" value="Multidrug efflux transporter AcrB transmembrane domain"/>
    <property type="match status" value="2"/>
</dbReference>
<dbReference type="Proteomes" id="UP000319732">
    <property type="component" value="Unassembled WGS sequence"/>
</dbReference>
<sequence length="1054" mass="114182">MMRLIENALIRSRTVLAVLLLLLVTGTLSYITIPKEAAPDVDIPINYVLMRLDGISPEDAERLLVRPMEEELQRVEGVKEMTAAAYEGGGHVVLEFDAGFDADQALEDVREAVDKVEPDLPPAVDKPTVHEINTSLFPILAVTLSGPVPERTLVRLARELQDDIEAIPSVLNVDIGGDREETVEIIIDPLLVESYGLNGGEVATLLGRSNRLVAAGNIDTGLGRFSVKVPGVFENLEDILNMPVQVRGDAAVRFRDIARVYRTFKDRDGYARLDGEPAVVLEVSKRTGENIIDTVDRVRAVVDAASAEWRGPIRVSYHQDSSTFVKDMLKDLENHVLAAVLLVMMVIVGVLGLRSAVLVGISIPGSFLTAILVLSLLDLTVNMVVLFALILAIGVLVDAAIIVVEYADRRMAEGRDSRAAYIEAAKRMAWPVIAATATTLAAFLPMLFWPGVVGEFMRYFPITVLAAMTASLFMALLFVPTLGAFIGKTGAVSQAQMRTLAAAEDGRLEVITGFAGLYLKGLRAALAHPGKLLLGALLILILAWSAYGHYGRGVEYFPTVEPDFAAVLVHARGNLAVDEQDALVGKVERQILTLSDEMKGVYTRSGAGVVGAGTDVAEDVIGQITLEFGHWEQRRKAAQILADVRALTAAIPGVRVQIREQEPGPPIGKPIQVQLASAAPELLPAAVAEVRQFLETLPGVVDIEDDLPVPGIQWELSIDRAQAAKFNLDLTAVGDATKLVTTGLEVGTYRPDDSDDELDILVRYPPAQRTVEQLDKVRVVTAQGAVPVSNFVTRTPQPKVSTLHRADGERVMTVRADVAAGVLVDDTMQHIKRWVARDADLDSRIAVSFKGEDEEQREAQGFLLQAFAIALFIMAIILVTQFNNFYNAALILSAVVLSTVGALLGLLVTDQAFSTVVTGTGMIALAGVVVNDNIVLIDTFDRLKQRYASTSEAILRTGVARLRPVILTTVTTALGLMPMLLGMNIDLIERHISIGAPATQWWRSLATVVIFGLTFATVLTLIVTPCALQLRENIRSGWRWLLASKNSRRSALSP</sequence>
<dbReference type="InterPro" id="IPR027463">
    <property type="entry name" value="AcrB_DN_DC_subdom"/>
</dbReference>
<feature type="transmembrane region" description="Helical" evidence="1">
    <location>
        <begin position="358"/>
        <end position="377"/>
    </location>
</feature>
<feature type="transmembrane region" description="Helical" evidence="1">
    <location>
        <begin position="532"/>
        <end position="550"/>
    </location>
</feature>